<dbReference type="InterPro" id="IPR039561">
    <property type="entry name" value="Peptidase_M15C"/>
</dbReference>
<sequence>MAVVWHGKFGGDLSANVTLQGERAKNKWEHVTTSSAVDSDGNAGPRSQELNATLKGKRYSRYRLVIEPSAPKPDDRYRKTTKLIRVRPDEAAASVKVSLAVNRWNLANVDDAWEARDIDPAKAGDTVHTKLFGRPIEVNRLVVPRVERTQALFDAQPSEMQSEIRDSIAIMGGYARRTTSTGAFSNHSTGCAIDLNYHLDTRQNHHFHKNAELPHLDFVEEVVRSDPEHATFRIYRDKGQAQLEASKVFNERFPFYVADLLELDTSPAFDDDPSWADIATPHWYLQQLHAALIAMDGEQVLARLELADVKRAMEQTQDADKRARLARVVEFWSYSKAWIEGRAVRDRLEKQDKTLVGMIPIHESLLQIFLDAGWEWGGDWNRVKDYMHFEDTSALQGIQKSAGHQSP</sequence>
<accession>D0LQS8</accession>
<name>D0LQS8_HALO1</name>
<dbReference type="AlphaFoldDB" id="D0LQS8"/>
<dbReference type="SUPFAM" id="SSF55166">
    <property type="entry name" value="Hedgehog/DD-peptidase"/>
    <property type="match status" value="2"/>
</dbReference>
<dbReference type="GO" id="GO:0008233">
    <property type="term" value="F:peptidase activity"/>
    <property type="evidence" value="ECO:0007669"/>
    <property type="project" value="InterPro"/>
</dbReference>
<dbReference type="Gene3D" id="3.30.1380.10">
    <property type="match status" value="1"/>
</dbReference>
<protein>
    <recommendedName>
        <fullName evidence="1">Peptidase M15C domain-containing protein</fullName>
    </recommendedName>
</protein>
<dbReference type="Pfam" id="PF13539">
    <property type="entry name" value="Peptidase_M15_4"/>
    <property type="match status" value="1"/>
</dbReference>
<dbReference type="EMBL" id="CP001804">
    <property type="protein sequence ID" value="ACY13638.1"/>
    <property type="molecule type" value="Genomic_DNA"/>
</dbReference>
<evidence type="ECO:0000259" key="1">
    <source>
        <dbReference type="Pfam" id="PF13539"/>
    </source>
</evidence>
<organism evidence="2 3">
    <name type="scientific">Haliangium ochraceum (strain DSM 14365 / JCM 11303 / SMP-2)</name>
    <dbReference type="NCBI Taxonomy" id="502025"/>
    <lineage>
        <taxon>Bacteria</taxon>
        <taxon>Pseudomonadati</taxon>
        <taxon>Myxococcota</taxon>
        <taxon>Polyangia</taxon>
        <taxon>Haliangiales</taxon>
        <taxon>Kofleriaceae</taxon>
        <taxon>Haliangium</taxon>
    </lineage>
</organism>
<gene>
    <name evidence="2" type="ordered locus">Hoch_1046</name>
</gene>
<feature type="domain" description="Peptidase M15C" evidence="1">
    <location>
        <begin position="355"/>
        <end position="390"/>
    </location>
</feature>
<keyword evidence="3" id="KW-1185">Reference proteome</keyword>
<evidence type="ECO:0000313" key="3">
    <source>
        <dbReference type="Proteomes" id="UP000001880"/>
    </source>
</evidence>
<dbReference type="InterPro" id="IPR009045">
    <property type="entry name" value="Zn_M74/Hedgehog-like"/>
</dbReference>
<reference evidence="2 3" key="1">
    <citation type="journal article" date="2010" name="Stand. Genomic Sci.">
        <title>Complete genome sequence of Haliangium ochraceum type strain (SMP-2).</title>
        <authorList>
            <consortium name="US DOE Joint Genome Institute (JGI-PGF)"/>
            <person name="Ivanova N."/>
            <person name="Daum C."/>
            <person name="Lang E."/>
            <person name="Abt B."/>
            <person name="Kopitz M."/>
            <person name="Saunders E."/>
            <person name="Lapidus A."/>
            <person name="Lucas S."/>
            <person name="Glavina Del Rio T."/>
            <person name="Nolan M."/>
            <person name="Tice H."/>
            <person name="Copeland A."/>
            <person name="Cheng J.F."/>
            <person name="Chen F."/>
            <person name="Bruce D."/>
            <person name="Goodwin L."/>
            <person name="Pitluck S."/>
            <person name="Mavromatis K."/>
            <person name="Pati A."/>
            <person name="Mikhailova N."/>
            <person name="Chen A."/>
            <person name="Palaniappan K."/>
            <person name="Land M."/>
            <person name="Hauser L."/>
            <person name="Chang Y.J."/>
            <person name="Jeffries C.D."/>
            <person name="Detter J.C."/>
            <person name="Brettin T."/>
            <person name="Rohde M."/>
            <person name="Goker M."/>
            <person name="Bristow J."/>
            <person name="Markowitz V."/>
            <person name="Eisen J.A."/>
            <person name="Hugenholtz P."/>
            <person name="Kyrpides N.C."/>
            <person name="Klenk H.P."/>
        </authorList>
    </citation>
    <scope>NUCLEOTIDE SEQUENCE [LARGE SCALE GENOMIC DNA]</scope>
    <source>
        <strain evidence="3">DSM 14365 / CIP 107738 / JCM 11303 / AJ 13395 / SMP-2</strain>
    </source>
</reference>
<dbReference type="KEGG" id="hoh:Hoch_1046"/>
<proteinExistence type="predicted"/>
<evidence type="ECO:0000313" key="2">
    <source>
        <dbReference type="EMBL" id="ACY13638.1"/>
    </source>
</evidence>
<dbReference type="HOGENOM" id="CLU_675735_0_0_7"/>
<dbReference type="Proteomes" id="UP000001880">
    <property type="component" value="Chromosome"/>
</dbReference>